<name>A0A8X6Y8G5_9ARAC</name>
<organism evidence="1 2">
    <name type="scientific">Trichonephila inaurata madagascariensis</name>
    <dbReference type="NCBI Taxonomy" id="2747483"/>
    <lineage>
        <taxon>Eukaryota</taxon>
        <taxon>Metazoa</taxon>
        <taxon>Ecdysozoa</taxon>
        <taxon>Arthropoda</taxon>
        <taxon>Chelicerata</taxon>
        <taxon>Arachnida</taxon>
        <taxon>Araneae</taxon>
        <taxon>Araneomorphae</taxon>
        <taxon>Entelegynae</taxon>
        <taxon>Araneoidea</taxon>
        <taxon>Nephilidae</taxon>
        <taxon>Trichonephila</taxon>
        <taxon>Trichonephila inaurata</taxon>
    </lineage>
</organism>
<protein>
    <recommendedName>
        <fullName evidence="3">Reverse transcriptase domain-containing protein</fullName>
    </recommendedName>
</protein>
<evidence type="ECO:0008006" key="3">
    <source>
        <dbReference type="Google" id="ProtNLM"/>
    </source>
</evidence>
<dbReference type="SUPFAM" id="SSF56672">
    <property type="entry name" value="DNA/RNA polymerases"/>
    <property type="match status" value="1"/>
</dbReference>
<comment type="caution">
    <text evidence="1">The sequence shown here is derived from an EMBL/GenBank/DDBJ whole genome shotgun (WGS) entry which is preliminary data.</text>
</comment>
<dbReference type="InterPro" id="IPR043502">
    <property type="entry name" value="DNA/RNA_pol_sf"/>
</dbReference>
<dbReference type="GO" id="GO:0071897">
    <property type="term" value="P:DNA biosynthetic process"/>
    <property type="evidence" value="ECO:0007669"/>
    <property type="project" value="UniProtKB-ARBA"/>
</dbReference>
<dbReference type="AlphaFoldDB" id="A0A8X6Y8G5"/>
<evidence type="ECO:0000313" key="2">
    <source>
        <dbReference type="Proteomes" id="UP000886998"/>
    </source>
</evidence>
<reference evidence="1" key="1">
    <citation type="submission" date="2020-08" db="EMBL/GenBank/DDBJ databases">
        <title>Multicomponent nature underlies the extraordinary mechanical properties of spider dragline silk.</title>
        <authorList>
            <person name="Kono N."/>
            <person name="Nakamura H."/>
            <person name="Mori M."/>
            <person name="Yoshida Y."/>
            <person name="Ohtoshi R."/>
            <person name="Malay A.D."/>
            <person name="Moran D.A.P."/>
            <person name="Tomita M."/>
            <person name="Numata K."/>
            <person name="Arakawa K."/>
        </authorList>
    </citation>
    <scope>NUCLEOTIDE SEQUENCE</scope>
</reference>
<accession>A0A8X6Y8G5</accession>
<sequence>MGSIKKIIEKVTETETETDAYYLPHRAVFENSETTKIRFVFDATAREGNNPSLKDYFLRGPNLIELILDILDRFLMYPIGLSVDIEKAFLQISVPPEHKDFLRFFYSHENNEIVYRYCRLMFGTCSSPFLLAASINLTY</sequence>
<dbReference type="PANTHER" id="PTHR47331">
    <property type="entry name" value="PHD-TYPE DOMAIN-CONTAINING PROTEIN"/>
    <property type="match status" value="1"/>
</dbReference>
<dbReference type="Proteomes" id="UP000886998">
    <property type="component" value="Unassembled WGS sequence"/>
</dbReference>
<proteinExistence type="predicted"/>
<evidence type="ECO:0000313" key="1">
    <source>
        <dbReference type="EMBL" id="GFY66137.1"/>
    </source>
</evidence>
<keyword evidence="2" id="KW-1185">Reference proteome</keyword>
<dbReference type="EMBL" id="BMAV01015847">
    <property type="protein sequence ID" value="GFY66137.1"/>
    <property type="molecule type" value="Genomic_DNA"/>
</dbReference>
<dbReference type="OrthoDB" id="6432134at2759"/>
<gene>
    <name evidence="1" type="primary">AVEN_151919_1</name>
    <name evidence="1" type="ORF">TNIN_295791</name>
</gene>